<evidence type="ECO:0000313" key="2">
    <source>
        <dbReference type="EMBL" id="OCL04583.1"/>
    </source>
</evidence>
<dbReference type="Proteomes" id="UP000250140">
    <property type="component" value="Unassembled WGS sequence"/>
</dbReference>
<organism evidence="2 3">
    <name type="scientific">Glonium stellatum</name>
    <dbReference type="NCBI Taxonomy" id="574774"/>
    <lineage>
        <taxon>Eukaryota</taxon>
        <taxon>Fungi</taxon>
        <taxon>Dikarya</taxon>
        <taxon>Ascomycota</taxon>
        <taxon>Pezizomycotina</taxon>
        <taxon>Dothideomycetes</taxon>
        <taxon>Pleosporomycetidae</taxon>
        <taxon>Gloniales</taxon>
        <taxon>Gloniaceae</taxon>
        <taxon>Glonium</taxon>
    </lineage>
</organism>
<accession>A0A8E2ETV3</accession>
<name>A0A8E2ETV3_9PEZI</name>
<sequence>MDYVLVQENTSTQGRRQQREILGPLDPMYTDTSYRDEASTTPRSSRFISAQRAVIEWSGPSHETSMTAAAARAFTALIAGAPSPGEPFPTPQEAVRLAYYMREQGHDVRVQLRPEYKQIWCFVARGRHRSDTPYWVQDWETGWVLDTEEMREAHEEFVEEGGVVRREVRDFRGRTELLLALGLF</sequence>
<feature type="region of interest" description="Disordered" evidence="1">
    <location>
        <begin position="25"/>
        <end position="45"/>
    </location>
</feature>
<dbReference type="EMBL" id="KV750471">
    <property type="protein sequence ID" value="OCL04583.1"/>
    <property type="molecule type" value="Genomic_DNA"/>
</dbReference>
<gene>
    <name evidence="2" type="ORF">AOQ84DRAFT_225799</name>
</gene>
<reference evidence="2 3" key="1">
    <citation type="journal article" date="2016" name="Nat. Commun.">
        <title>Ectomycorrhizal ecology is imprinted in the genome of the dominant symbiotic fungus Cenococcum geophilum.</title>
        <authorList>
            <consortium name="DOE Joint Genome Institute"/>
            <person name="Peter M."/>
            <person name="Kohler A."/>
            <person name="Ohm R.A."/>
            <person name="Kuo A."/>
            <person name="Krutzmann J."/>
            <person name="Morin E."/>
            <person name="Arend M."/>
            <person name="Barry K.W."/>
            <person name="Binder M."/>
            <person name="Choi C."/>
            <person name="Clum A."/>
            <person name="Copeland A."/>
            <person name="Grisel N."/>
            <person name="Haridas S."/>
            <person name="Kipfer T."/>
            <person name="LaButti K."/>
            <person name="Lindquist E."/>
            <person name="Lipzen A."/>
            <person name="Maire R."/>
            <person name="Meier B."/>
            <person name="Mihaltcheva S."/>
            <person name="Molinier V."/>
            <person name="Murat C."/>
            <person name="Poggeler S."/>
            <person name="Quandt C.A."/>
            <person name="Sperisen C."/>
            <person name="Tritt A."/>
            <person name="Tisserant E."/>
            <person name="Crous P.W."/>
            <person name="Henrissat B."/>
            <person name="Nehls U."/>
            <person name="Egli S."/>
            <person name="Spatafora J.W."/>
            <person name="Grigoriev I.V."/>
            <person name="Martin F.M."/>
        </authorList>
    </citation>
    <scope>NUCLEOTIDE SEQUENCE [LARGE SCALE GENOMIC DNA]</scope>
    <source>
        <strain evidence="2 3">CBS 207.34</strain>
    </source>
</reference>
<protein>
    <submittedName>
        <fullName evidence="2">Uncharacterized protein</fullName>
    </submittedName>
</protein>
<dbReference type="AlphaFoldDB" id="A0A8E2ETV3"/>
<keyword evidence="3" id="KW-1185">Reference proteome</keyword>
<evidence type="ECO:0000256" key="1">
    <source>
        <dbReference type="SAM" id="MobiDB-lite"/>
    </source>
</evidence>
<proteinExistence type="predicted"/>
<evidence type="ECO:0000313" key="3">
    <source>
        <dbReference type="Proteomes" id="UP000250140"/>
    </source>
</evidence>